<evidence type="ECO:0000256" key="3">
    <source>
        <dbReference type="SAM" id="SignalP"/>
    </source>
</evidence>
<dbReference type="RefSeq" id="WP_189869214.1">
    <property type="nucleotide sequence ID" value="NZ_BMWA01000003.1"/>
</dbReference>
<dbReference type="EMBL" id="JBHSYM010000080">
    <property type="protein sequence ID" value="MFC7016359.1"/>
    <property type="molecule type" value="Genomic_DNA"/>
</dbReference>
<keyword evidence="2" id="KW-0472">Membrane</keyword>
<keyword evidence="3" id="KW-0732">Signal</keyword>
<protein>
    <submittedName>
        <fullName evidence="4">Uncharacterized protein</fullName>
    </submittedName>
</protein>
<keyword evidence="2" id="KW-0812">Transmembrane</keyword>
<feature type="signal peptide" evidence="3">
    <location>
        <begin position="1"/>
        <end position="24"/>
    </location>
</feature>
<evidence type="ECO:0000256" key="1">
    <source>
        <dbReference type="SAM" id="MobiDB-lite"/>
    </source>
</evidence>
<keyword evidence="5" id="KW-1185">Reference proteome</keyword>
<name>A0ABW2E8N2_9ACTN</name>
<evidence type="ECO:0000256" key="2">
    <source>
        <dbReference type="SAM" id="Phobius"/>
    </source>
</evidence>
<feature type="chain" id="PRO_5046164640" evidence="3">
    <location>
        <begin position="25"/>
        <end position="178"/>
    </location>
</feature>
<evidence type="ECO:0000313" key="5">
    <source>
        <dbReference type="Proteomes" id="UP001596409"/>
    </source>
</evidence>
<feature type="region of interest" description="Disordered" evidence="1">
    <location>
        <begin position="106"/>
        <end position="125"/>
    </location>
</feature>
<evidence type="ECO:0000313" key="4">
    <source>
        <dbReference type="EMBL" id="MFC7016359.1"/>
    </source>
</evidence>
<keyword evidence="2" id="KW-1133">Transmembrane helix</keyword>
<accession>A0ABW2E8N2</accession>
<sequence>MGPLKVTLCAGAVLAAVLGPPAHAVDGGGVSVTPSSPAPGTYVTLRVADCTGSTAVAGSAAFTGDVRLAPSGPDSAFVGSGRVRPTTQPGAYAVRVRCGTADRTGTVTVGEKAPRPGAPASPVAPVAAGGGGAARLAATDARAETPGTAHTVIGLVLAGVAAVAVALRSARRRSRGTD</sequence>
<proteinExistence type="predicted"/>
<dbReference type="Proteomes" id="UP001596409">
    <property type="component" value="Unassembled WGS sequence"/>
</dbReference>
<comment type="caution">
    <text evidence="4">The sequence shown here is derived from an EMBL/GenBank/DDBJ whole genome shotgun (WGS) entry which is preliminary data.</text>
</comment>
<reference evidence="5" key="1">
    <citation type="journal article" date="2019" name="Int. J. Syst. Evol. Microbiol.">
        <title>The Global Catalogue of Microorganisms (GCM) 10K type strain sequencing project: providing services to taxonomists for standard genome sequencing and annotation.</title>
        <authorList>
            <consortium name="The Broad Institute Genomics Platform"/>
            <consortium name="The Broad Institute Genome Sequencing Center for Infectious Disease"/>
            <person name="Wu L."/>
            <person name="Ma J."/>
        </authorList>
    </citation>
    <scope>NUCLEOTIDE SEQUENCE [LARGE SCALE GENOMIC DNA]</scope>
    <source>
        <strain evidence="5">JCM 4855</strain>
    </source>
</reference>
<organism evidence="4 5">
    <name type="scientific">Streptomyces viridiviolaceus</name>
    <dbReference type="NCBI Taxonomy" id="68282"/>
    <lineage>
        <taxon>Bacteria</taxon>
        <taxon>Bacillati</taxon>
        <taxon>Actinomycetota</taxon>
        <taxon>Actinomycetes</taxon>
        <taxon>Kitasatosporales</taxon>
        <taxon>Streptomycetaceae</taxon>
        <taxon>Streptomyces</taxon>
    </lineage>
</organism>
<gene>
    <name evidence="4" type="ORF">ACFQMH_32640</name>
</gene>
<feature type="transmembrane region" description="Helical" evidence="2">
    <location>
        <begin position="149"/>
        <end position="167"/>
    </location>
</feature>